<accession>W6JZM0</accession>
<name>W6JZM0_9MICO</name>
<evidence type="ECO:0000313" key="3">
    <source>
        <dbReference type="Proteomes" id="UP000035763"/>
    </source>
</evidence>
<evidence type="ECO:0000313" key="2">
    <source>
        <dbReference type="EMBL" id="CCH74175.1"/>
    </source>
</evidence>
<organism evidence="2 3">
    <name type="scientific">Nostocoides australiense Ben110</name>
    <dbReference type="NCBI Taxonomy" id="1193182"/>
    <lineage>
        <taxon>Bacteria</taxon>
        <taxon>Bacillati</taxon>
        <taxon>Actinomycetota</taxon>
        <taxon>Actinomycetes</taxon>
        <taxon>Micrococcales</taxon>
        <taxon>Intrasporangiaceae</taxon>
        <taxon>Nostocoides</taxon>
    </lineage>
</organism>
<evidence type="ECO:0000256" key="1">
    <source>
        <dbReference type="SAM" id="MobiDB-lite"/>
    </source>
</evidence>
<keyword evidence="3" id="KW-1185">Reference proteome</keyword>
<gene>
    <name evidence="2" type="ORF">BN11_40014</name>
</gene>
<feature type="region of interest" description="Disordered" evidence="1">
    <location>
        <begin position="80"/>
        <end position="114"/>
    </location>
</feature>
<protein>
    <submittedName>
        <fullName evidence="2">Uncharacterized protein</fullName>
    </submittedName>
</protein>
<comment type="caution">
    <text evidence="2">The sequence shown here is derived from an EMBL/GenBank/DDBJ whole genome shotgun (WGS) entry which is preliminary data.</text>
</comment>
<dbReference type="AlphaFoldDB" id="W6JZM0"/>
<proteinExistence type="predicted"/>
<dbReference type="EMBL" id="CAJA01000334">
    <property type="protein sequence ID" value="CCH74175.1"/>
    <property type="molecule type" value="Genomic_DNA"/>
</dbReference>
<sequence>MTSWRETQGEADPVVLPLHAELAVDDRDPVHVELDADVFILERLVAHVEHQVCLVWTYKADLGVRCGHLRVWGRVFATAAGRQRARGESKSDGNCGRGAHGHEYPTSAAASPLL</sequence>
<reference evidence="2 3" key="1">
    <citation type="journal article" date="2013" name="ISME J.">
        <title>A metabolic model for members of the genus Tetrasphaera involved in enhanced biological phosphorus removal.</title>
        <authorList>
            <person name="Kristiansen R."/>
            <person name="Nguyen H.T.T."/>
            <person name="Saunders A.M."/>
            <person name="Nielsen J.L."/>
            <person name="Wimmer R."/>
            <person name="Le V.Q."/>
            <person name="McIlroy S.J."/>
            <person name="Petrovski S."/>
            <person name="Seviour R.J."/>
            <person name="Calteau A."/>
            <person name="Nielsen K.L."/>
            <person name="Nielsen P.H."/>
        </authorList>
    </citation>
    <scope>NUCLEOTIDE SEQUENCE [LARGE SCALE GENOMIC DNA]</scope>
    <source>
        <strain evidence="2 3">Ben110</strain>
    </source>
</reference>
<dbReference type="Proteomes" id="UP000035763">
    <property type="component" value="Unassembled WGS sequence"/>
</dbReference>